<dbReference type="InterPro" id="IPR043128">
    <property type="entry name" value="Rev_trsase/Diguanyl_cyclase"/>
</dbReference>
<dbReference type="InterPro" id="IPR001633">
    <property type="entry name" value="EAL_dom"/>
</dbReference>
<dbReference type="InterPro" id="IPR035965">
    <property type="entry name" value="PAS-like_dom_sf"/>
</dbReference>
<dbReference type="OrthoDB" id="8588402at2"/>
<organism evidence="1 2">
    <name type="scientific">Denitratisoma oestradiolicum</name>
    <dbReference type="NCBI Taxonomy" id="311182"/>
    <lineage>
        <taxon>Bacteria</taxon>
        <taxon>Pseudomonadati</taxon>
        <taxon>Pseudomonadota</taxon>
        <taxon>Betaproteobacteria</taxon>
        <taxon>Nitrosomonadales</taxon>
        <taxon>Sterolibacteriaceae</taxon>
        <taxon>Denitratisoma</taxon>
    </lineage>
</organism>
<dbReference type="Gene3D" id="3.30.450.20">
    <property type="entry name" value="PAS domain"/>
    <property type="match status" value="1"/>
</dbReference>
<dbReference type="Gene3D" id="3.30.70.270">
    <property type="match status" value="1"/>
</dbReference>
<dbReference type="PANTHER" id="PTHR44757:SF2">
    <property type="entry name" value="BIOFILM ARCHITECTURE MAINTENANCE PROTEIN MBAA"/>
    <property type="match status" value="1"/>
</dbReference>
<dbReference type="Proteomes" id="UP000515733">
    <property type="component" value="Chromosome"/>
</dbReference>
<dbReference type="KEGG" id="doe:DENOEST_2305"/>
<dbReference type="CDD" id="cd00130">
    <property type="entry name" value="PAS"/>
    <property type="match status" value="1"/>
</dbReference>
<gene>
    <name evidence="1" type="ORF">DENOEST_2305</name>
</gene>
<dbReference type="Gene3D" id="3.20.20.450">
    <property type="entry name" value="EAL domain"/>
    <property type="match status" value="1"/>
</dbReference>
<dbReference type="InterPro" id="IPR000700">
    <property type="entry name" value="PAS-assoc_C"/>
</dbReference>
<sequence>MQLRPLVGKMRQGCQGWTPSFFVSGILLLALSITFAMYARSEKAVDDANDQRHLSLKLADELRQSSDDLTRMVRSYVDTGNPIYIQYYQQILDIREGRRPRPEGYDRPYWDFFKLDGRPPRPDSGQRISLMNLMMQAGFTQQELHRLEEAKLHSDALTQREFAAIELVRSADSTDHARIDQARGMLFDQEYNRRKASIMAPIDDFMVMMEARTRQAVESAAQRATMIRWLFVFLGLALMYMLWNIQGALRKTLGGSVDEVHGHITRLGRGDFSNDIPVRAGQEDSVMAWLAETRLQLQQMEEKRKENEQQLRIAATAFETQEGMMITDADRNIIRVNRAFTEITGYGMEEVLGRNPSLLSSGRHDKDFFREIYLTLGREGHWQGEIFDRHKDGHIYPKWLSITTVRDDSTQITHYVGSFADITERKAAEEKILNLAFYDTLTALPNRRLLMERLGHAIAKRTRIASHGALLFLDLDNFKALNDTQGHQVGDELLVEVAGRLTACVREADTVARLGGDEFIVLLDDLDEPGEHAAIQAQVVAEKILVSLNRPYLLSTGQFHCSTSIGIVLFVDPTTPPDTLLSRADTAMYAAKKGGKNTFRFFDPAMQHALEHRTELESALRQAITGEQLRLHYQVQTDALGRTLGMEALVRWQHPRQGLLVPGNFIPLAEETGIILDIGRWVLKTACDQLGAWQVRSETRHLTMAVNVSTRQFYQTDFVAQVKAAITTAGGVPTQLKLELTESMVLQDMDNAIAKMGELKALGVILSMDDFGTGYSSLSYLKNLPFDQIKIDKSFVQGIESNRSDALIVHSIINLGKTMGMHVVAEGVETAAQLELLKEMGCTEFQGYYFGKPRPVEHWRSESSRPAGPPASRHNSAAHQR</sequence>
<name>A0A6S6XTY1_9PROT</name>
<dbReference type="SMART" id="SM00267">
    <property type="entry name" value="GGDEF"/>
    <property type="match status" value="1"/>
</dbReference>
<proteinExistence type="predicted"/>
<dbReference type="Pfam" id="PF00563">
    <property type="entry name" value="EAL"/>
    <property type="match status" value="1"/>
</dbReference>
<dbReference type="InterPro" id="IPR035919">
    <property type="entry name" value="EAL_sf"/>
</dbReference>
<dbReference type="PROSITE" id="PS50887">
    <property type="entry name" value="GGDEF"/>
    <property type="match status" value="1"/>
</dbReference>
<dbReference type="AlphaFoldDB" id="A0A6S6XTY1"/>
<evidence type="ECO:0000313" key="1">
    <source>
        <dbReference type="EMBL" id="CAB1369470.1"/>
    </source>
</evidence>
<dbReference type="PROSITE" id="PS50883">
    <property type="entry name" value="EAL"/>
    <property type="match status" value="1"/>
</dbReference>
<dbReference type="Pfam" id="PF13426">
    <property type="entry name" value="PAS_9"/>
    <property type="match status" value="1"/>
</dbReference>
<dbReference type="InterPro" id="IPR001610">
    <property type="entry name" value="PAC"/>
</dbReference>
<dbReference type="SMART" id="SM00086">
    <property type="entry name" value="PAC"/>
    <property type="match status" value="1"/>
</dbReference>
<dbReference type="SMART" id="SM00052">
    <property type="entry name" value="EAL"/>
    <property type="match status" value="1"/>
</dbReference>
<dbReference type="NCBIfam" id="TIGR00229">
    <property type="entry name" value="sensory_box"/>
    <property type="match status" value="1"/>
</dbReference>
<dbReference type="PANTHER" id="PTHR44757">
    <property type="entry name" value="DIGUANYLATE CYCLASE DGCP"/>
    <property type="match status" value="1"/>
</dbReference>
<dbReference type="InterPro" id="IPR000160">
    <property type="entry name" value="GGDEF_dom"/>
</dbReference>
<dbReference type="SUPFAM" id="SSF141868">
    <property type="entry name" value="EAL domain-like"/>
    <property type="match status" value="1"/>
</dbReference>
<dbReference type="CDD" id="cd01948">
    <property type="entry name" value="EAL"/>
    <property type="match status" value="1"/>
</dbReference>
<protein>
    <submittedName>
        <fullName evidence="1">Diguanylate cyclase/phosphodiesterase with PAS/PAC sensor(S)</fullName>
    </submittedName>
</protein>
<dbReference type="SMART" id="SM00091">
    <property type="entry name" value="PAS"/>
    <property type="match status" value="1"/>
</dbReference>
<dbReference type="InterPro" id="IPR000014">
    <property type="entry name" value="PAS"/>
</dbReference>
<dbReference type="SUPFAM" id="SSF55785">
    <property type="entry name" value="PYP-like sensor domain (PAS domain)"/>
    <property type="match status" value="1"/>
</dbReference>
<accession>A0A6S6XTY1</accession>
<dbReference type="InterPro" id="IPR029787">
    <property type="entry name" value="Nucleotide_cyclase"/>
</dbReference>
<dbReference type="InterPro" id="IPR052155">
    <property type="entry name" value="Biofilm_reg_signaling"/>
</dbReference>
<evidence type="ECO:0000313" key="2">
    <source>
        <dbReference type="Proteomes" id="UP000515733"/>
    </source>
</evidence>
<dbReference type="EMBL" id="LR778301">
    <property type="protein sequence ID" value="CAB1369470.1"/>
    <property type="molecule type" value="Genomic_DNA"/>
</dbReference>
<dbReference type="CDD" id="cd01949">
    <property type="entry name" value="GGDEF"/>
    <property type="match status" value="1"/>
</dbReference>
<dbReference type="SUPFAM" id="SSF55073">
    <property type="entry name" value="Nucleotide cyclase"/>
    <property type="match status" value="1"/>
</dbReference>
<dbReference type="Pfam" id="PF00990">
    <property type="entry name" value="GGDEF"/>
    <property type="match status" value="1"/>
</dbReference>
<reference evidence="1 2" key="1">
    <citation type="submission" date="2020-03" db="EMBL/GenBank/DDBJ databases">
        <authorList>
            <consortium name="Genoscope - CEA"/>
            <person name="William W."/>
        </authorList>
    </citation>
    <scope>NUCLEOTIDE SEQUENCE [LARGE SCALE GENOMIC DNA]</scope>
    <source>
        <strain evidence="2">DSM 16959</strain>
    </source>
</reference>
<dbReference type="NCBIfam" id="TIGR00254">
    <property type="entry name" value="GGDEF"/>
    <property type="match status" value="1"/>
</dbReference>
<keyword evidence="2" id="KW-1185">Reference proteome</keyword>
<dbReference type="PROSITE" id="PS50113">
    <property type="entry name" value="PAC"/>
    <property type="match status" value="1"/>
</dbReference>
<dbReference type="PROSITE" id="PS50112">
    <property type="entry name" value="PAS"/>
    <property type="match status" value="1"/>
</dbReference>